<feature type="region of interest" description="Disordered" evidence="1">
    <location>
        <begin position="440"/>
        <end position="459"/>
    </location>
</feature>
<feature type="region of interest" description="Disordered" evidence="1">
    <location>
        <begin position="145"/>
        <end position="211"/>
    </location>
</feature>
<reference evidence="2 3" key="1">
    <citation type="submission" date="2022-12" db="EMBL/GenBank/DDBJ databases">
        <title>Chromosome-level genome of Tegillarca granosa.</title>
        <authorList>
            <person name="Kim J."/>
        </authorList>
    </citation>
    <scope>NUCLEOTIDE SEQUENCE [LARGE SCALE GENOMIC DNA]</scope>
    <source>
        <strain evidence="2">Teg-2019</strain>
        <tissue evidence="2">Adductor muscle</tissue>
    </source>
</reference>
<comment type="caution">
    <text evidence="2">The sequence shown here is derived from an EMBL/GenBank/DDBJ whole genome shotgun (WGS) entry which is preliminary data.</text>
</comment>
<name>A0ABQ9EUF5_TEGGR</name>
<gene>
    <name evidence="2" type="ORF">KUTeg_015296</name>
</gene>
<evidence type="ECO:0000313" key="3">
    <source>
        <dbReference type="Proteomes" id="UP001217089"/>
    </source>
</evidence>
<dbReference type="Proteomes" id="UP001217089">
    <property type="component" value="Unassembled WGS sequence"/>
</dbReference>
<feature type="compositionally biased region" description="Polar residues" evidence="1">
    <location>
        <begin position="441"/>
        <end position="451"/>
    </location>
</feature>
<sequence length="459" mass="52455">MAGKGAGEDPVNIQTPSVQNASIMPFNANTSMLPPQFQMVSTPISPMNSTQPVANGLSSLTTPPPPQQHYQQYGCTPTQFQVNAQSNTSNQNRYSDNIPPTWAREIMCKIDEVNKRLGKMDELEMSIKSMSLQLNSVTTDVKEIRGRVSEPEKSQKYISDSFEKTLMINETSSEKPPKKKKKKDKKSPGQSGERGVNNNMAGKGAREDPVNIQTPSVQNASIMPFNANTTHNRLQMDFRSLTNPPPPQQHYQQYGCTPTQFQVNAQSNTSNQNRYSDNIPPTWAREIMCKIDGVNKRLGKMDELEMSIKSMSLQLNSVTTDVKEIRGRVSEPEKSQKYISNSFEKLLTEELHNIFSPFCKKEHKVLKEINHCDRPLLGYKTVPKYEDDKPWFTFECKQLYRSYLQSLRDFNKNKTDETHYKLHATKRKYKALETKLKRDYLQQQGDMTSNMKQKKTSKN</sequence>
<keyword evidence="3" id="KW-1185">Reference proteome</keyword>
<proteinExistence type="predicted"/>
<organism evidence="2 3">
    <name type="scientific">Tegillarca granosa</name>
    <name type="common">Malaysian cockle</name>
    <name type="synonym">Anadara granosa</name>
    <dbReference type="NCBI Taxonomy" id="220873"/>
    <lineage>
        <taxon>Eukaryota</taxon>
        <taxon>Metazoa</taxon>
        <taxon>Spiralia</taxon>
        <taxon>Lophotrochozoa</taxon>
        <taxon>Mollusca</taxon>
        <taxon>Bivalvia</taxon>
        <taxon>Autobranchia</taxon>
        <taxon>Pteriomorphia</taxon>
        <taxon>Arcoida</taxon>
        <taxon>Arcoidea</taxon>
        <taxon>Arcidae</taxon>
        <taxon>Tegillarca</taxon>
    </lineage>
</organism>
<evidence type="ECO:0000256" key="1">
    <source>
        <dbReference type="SAM" id="MobiDB-lite"/>
    </source>
</evidence>
<feature type="compositionally biased region" description="Basic and acidic residues" evidence="1">
    <location>
        <begin position="145"/>
        <end position="155"/>
    </location>
</feature>
<protein>
    <submittedName>
        <fullName evidence="2">Uncharacterized protein</fullName>
    </submittedName>
</protein>
<evidence type="ECO:0000313" key="2">
    <source>
        <dbReference type="EMBL" id="KAJ8307212.1"/>
    </source>
</evidence>
<accession>A0ABQ9EUF5</accession>
<dbReference type="EMBL" id="JARBDR010000793">
    <property type="protein sequence ID" value="KAJ8307212.1"/>
    <property type="molecule type" value="Genomic_DNA"/>
</dbReference>